<evidence type="ECO:0000313" key="3">
    <source>
        <dbReference type="Proteomes" id="UP000263833"/>
    </source>
</evidence>
<gene>
    <name evidence="2" type="ORF">DXH95_12875</name>
</gene>
<dbReference type="OrthoDB" id="330924at2"/>
<dbReference type="Proteomes" id="UP000263833">
    <property type="component" value="Unassembled WGS sequence"/>
</dbReference>
<dbReference type="Pfam" id="PF06674">
    <property type="entry name" value="DUF1176"/>
    <property type="match status" value="1"/>
</dbReference>
<comment type="caution">
    <text evidence="2">The sequence shown here is derived from an EMBL/GenBank/DDBJ whole genome shotgun (WGS) entry which is preliminary data.</text>
</comment>
<keyword evidence="1" id="KW-0732">Signal</keyword>
<evidence type="ECO:0000313" key="2">
    <source>
        <dbReference type="EMBL" id="RDV02819.1"/>
    </source>
</evidence>
<dbReference type="InterPro" id="IPR009560">
    <property type="entry name" value="DUF1176"/>
</dbReference>
<dbReference type="RefSeq" id="WP_115549921.1">
    <property type="nucleotide sequence ID" value="NZ_QRGP01000002.1"/>
</dbReference>
<reference evidence="3" key="1">
    <citation type="submission" date="2018-08" db="EMBL/GenBank/DDBJ databases">
        <authorList>
            <person name="Kim S.-J."/>
            <person name="Jung G.-Y."/>
        </authorList>
    </citation>
    <scope>NUCLEOTIDE SEQUENCE [LARGE SCALE GENOMIC DNA]</scope>
    <source>
        <strain evidence="3">GY_G</strain>
    </source>
</reference>
<evidence type="ECO:0000256" key="1">
    <source>
        <dbReference type="SAM" id="SignalP"/>
    </source>
</evidence>
<organism evidence="2 3">
    <name type="scientific">Sphingorhabdus pulchriflava</name>
    <dbReference type="NCBI Taxonomy" id="2292257"/>
    <lineage>
        <taxon>Bacteria</taxon>
        <taxon>Pseudomonadati</taxon>
        <taxon>Pseudomonadota</taxon>
        <taxon>Alphaproteobacteria</taxon>
        <taxon>Sphingomonadales</taxon>
        <taxon>Sphingomonadaceae</taxon>
        <taxon>Sphingorhabdus</taxon>
    </lineage>
</organism>
<feature type="signal peptide" evidence="1">
    <location>
        <begin position="1"/>
        <end position="21"/>
    </location>
</feature>
<sequence>MNLLFARALLAVSFVTVPSQAAPIELGKQFFHKDWAAACDNTLSCEAVSLMNDSQDDSMPTISLSRASDAAGSVQIKISIAEPKGDRYRLLVDGRQIDNGMLAKGEFPIRLEGAAAMKLARAMGRGQKLIVRGADNVVLGQLGLNGSAAAFTHIDTVQNRAGTRNALFAKGKRALRAKTAPLPVISARRIGKQNIIPDAGAIVGLVEASDCVEASSGVTENSAYSLGKHEGTYQALVMLSCGSGAYNFSSAPFIGKSANGKKWSFAPARFDYLADGNPRKDGVNLLVNSSWDAENQQISSYAKGRGIGDCGSAETYVWDGAMFRLVLAYAMDECRGSTDWMTLWRAKVEFRD</sequence>
<dbReference type="EMBL" id="QRGP01000002">
    <property type="protein sequence ID" value="RDV02819.1"/>
    <property type="molecule type" value="Genomic_DNA"/>
</dbReference>
<proteinExistence type="predicted"/>
<protein>
    <submittedName>
        <fullName evidence="2">DUF1176 domain-containing protein</fullName>
    </submittedName>
</protein>
<dbReference type="AlphaFoldDB" id="A0A371B5G2"/>
<name>A0A371B5G2_9SPHN</name>
<feature type="chain" id="PRO_5016770501" evidence="1">
    <location>
        <begin position="22"/>
        <end position="352"/>
    </location>
</feature>
<keyword evidence="3" id="KW-1185">Reference proteome</keyword>
<accession>A0A371B5G2</accession>